<keyword evidence="2" id="KW-0547">Nucleotide-binding</keyword>
<dbReference type="Proteomes" id="UP000683429">
    <property type="component" value="Chromosome"/>
</dbReference>
<organism evidence="2 3">
    <name type="scientific">Paenibacillus sophorae</name>
    <dbReference type="NCBI Taxonomy" id="1333845"/>
    <lineage>
        <taxon>Bacteria</taxon>
        <taxon>Bacillati</taxon>
        <taxon>Bacillota</taxon>
        <taxon>Bacilli</taxon>
        <taxon>Bacillales</taxon>
        <taxon>Paenibacillaceae</taxon>
        <taxon>Paenibacillus</taxon>
    </lineage>
</organism>
<keyword evidence="4" id="KW-1185">Reference proteome</keyword>
<dbReference type="RefSeq" id="WP_036603434.1">
    <property type="nucleotide sequence ID" value="NZ_CP076607.1"/>
</dbReference>
<dbReference type="OrthoDB" id="9802430at2"/>
<dbReference type="EMBL" id="CP076607">
    <property type="protein sequence ID" value="QWU15682.1"/>
    <property type="molecule type" value="Genomic_DNA"/>
</dbReference>
<evidence type="ECO:0000313" key="4">
    <source>
        <dbReference type="Proteomes" id="UP000683429"/>
    </source>
</evidence>
<dbReference type="STRING" id="1333845.SAMN04487895_12727"/>
<dbReference type="Proteomes" id="UP000198809">
    <property type="component" value="Unassembled WGS sequence"/>
</dbReference>
<evidence type="ECO:0000313" key="2">
    <source>
        <dbReference type="EMBL" id="SEP18265.1"/>
    </source>
</evidence>
<keyword evidence="2" id="KW-0762">Sugar transport</keyword>
<evidence type="ECO:0000313" key="1">
    <source>
        <dbReference type="EMBL" id="QWU15682.1"/>
    </source>
</evidence>
<protein>
    <submittedName>
        <fullName evidence="2">ATP-binding sugar transporter</fullName>
    </submittedName>
</protein>
<reference evidence="2 3" key="1">
    <citation type="submission" date="2016-10" db="EMBL/GenBank/DDBJ databases">
        <authorList>
            <person name="de Groot N.N."/>
        </authorList>
    </citation>
    <scope>NUCLEOTIDE SEQUENCE [LARGE SCALE GENOMIC DNA]</scope>
    <source>
        <strain evidence="2 3">CGMCC 1.10238</strain>
    </source>
</reference>
<evidence type="ECO:0000313" key="3">
    <source>
        <dbReference type="Proteomes" id="UP000198809"/>
    </source>
</evidence>
<accession>A0A1H8VSC7</accession>
<dbReference type="EMBL" id="FODH01000027">
    <property type="protein sequence ID" value="SEP18265.1"/>
    <property type="molecule type" value="Genomic_DNA"/>
</dbReference>
<keyword evidence="2" id="KW-0067">ATP-binding</keyword>
<keyword evidence="2" id="KW-0813">Transport</keyword>
<sequence>MSSFKDFLAADIGNVFLNTGEFADETEINGVMMPAVFAKSTTGKPSQSYAEGVSLVTHVLSVSAEVFGEEPEQGERMMVNGKTYYVVRVDEDEGLYTISLEANDA</sequence>
<name>A0A1H8VSC7_9BACL</name>
<proteinExistence type="predicted"/>
<dbReference type="GO" id="GO:0005524">
    <property type="term" value="F:ATP binding"/>
    <property type="evidence" value="ECO:0007669"/>
    <property type="project" value="UniProtKB-KW"/>
</dbReference>
<gene>
    <name evidence="1" type="ORF">KP014_28350</name>
    <name evidence="2" type="ORF">SAMN04487895_12727</name>
</gene>
<reference evidence="1 4" key="2">
    <citation type="submission" date="2021-06" db="EMBL/GenBank/DDBJ databases">
        <title>Whole genome sequence of Paenibacillus sophorae DSM23020 for comparative genomics.</title>
        <authorList>
            <person name="Kim M.-J."/>
            <person name="Lee G."/>
            <person name="Shin J.-H."/>
        </authorList>
    </citation>
    <scope>NUCLEOTIDE SEQUENCE [LARGE SCALE GENOMIC DNA]</scope>
    <source>
        <strain evidence="1 4">DSM 23020</strain>
    </source>
</reference>
<dbReference type="AlphaFoldDB" id="A0A1H8VSC7"/>